<evidence type="ECO:0000256" key="13">
    <source>
        <dbReference type="SAM" id="Phobius"/>
    </source>
</evidence>
<accession>A0A7K6J140</accession>
<feature type="domain" description="G-protein coupled receptors family 1 profile" evidence="14">
    <location>
        <begin position="1"/>
        <end position="119"/>
    </location>
</feature>
<evidence type="ECO:0000256" key="6">
    <source>
        <dbReference type="ARBA" id="ARBA00022989"/>
    </source>
</evidence>
<evidence type="ECO:0000256" key="9">
    <source>
        <dbReference type="ARBA" id="ARBA00023157"/>
    </source>
</evidence>
<evidence type="ECO:0000256" key="7">
    <source>
        <dbReference type="ARBA" id="ARBA00023040"/>
    </source>
</evidence>
<keyword evidence="2" id="KW-1003">Cell membrane</keyword>
<keyword evidence="5" id="KW-0552">Olfaction</keyword>
<proteinExistence type="predicted"/>
<dbReference type="PANTHER" id="PTHR24242:SF359">
    <property type="entry name" value="ODORANT RECEPTOR-RELATED"/>
    <property type="match status" value="1"/>
</dbReference>
<keyword evidence="8 13" id="KW-0472">Membrane</keyword>
<comment type="caution">
    <text evidence="15">The sequence shown here is derived from an EMBL/GenBank/DDBJ whole genome shotgun (WGS) entry which is preliminary data.</text>
</comment>
<evidence type="ECO:0000256" key="10">
    <source>
        <dbReference type="ARBA" id="ARBA00023170"/>
    </source>
</evidence>
<protein>
    <submittedName>
        <fullName evidence="15">OL287 protein</fullName>
    </submittedName>
</protein>
<sequence>LVSQTQSISFTGCLLHMYFVFSFGCTEYFFLAVMAYDCYLAVCYPHSYRAIMTSTLSSRLALGSWVGGFLVISVPASLISRLSFCGSNVINNFFCDISPWITLSSTDIPTLVELVCFVP</sequence>
<evidence type="ECO:0000256" key="8">
    <source>
        <dbReference type="ARBA" id="ARBA00023136"/>
    </source>
</evidence>
<evidence type="ECO:0000259" key="14">
    <source>
        <dbReference type="PROSITE" id="PS50262"/>
    </source>
</evidence>
<evidence type="ECO:0000256" key="2">
    <source>
        <dbReference type="ARBA" id="ARBA00022475"/>
    </source>
</evidence>
<evidence type="ECO:0000256" key="11">
    <source>
        <dbReference type="ARBA" id="ARBA00023180"/>
    </source>
</evidence>
<feature type="transmembrane region" description="Helical" evidence="13">
    <location>
        <begin position="60"/>
        <end position="79"/>
    </location>
</feature>
<feature type="non-terminal residue" evidence="15">
    <location>
        <position position="119"/>
    </location>
</feature>
<evidence type="ECO:0000256" key="3">
    <source>
        <dbReference type="ARBA" id="ARBA00022606"/>
    </source>
</evidence>
<feature type="transmembrane region" description="Helical" evidence="13">
    <location>
        <begin position="15"/>
        <end position="39"/>
    </location>
</feature>
<evidence type="ECO:0000256" key="1">
    <source>
        <dbReference type="ARBA" id="ARBA00004651"/>
    </source>
</evidence>
<dbReference type="Gene3D" id="1.20.1070.10">
    <property type="entry name" value="Rhodopsin 7-helix transmembrane proteins"/>
    <property type="match status" value="1"/>
</dbReference>
<evidence type="ECO:0000256" key="5">
    <source>
        <dbReference type="ARBA" id="ARBA00022725"/>
    </source>
</evidence>
<dbReference type="InterPro" id="IPR000725">
    <property type="entry name" value="Olfact_rcpt"/>
</dbReference>
<dbReference type="Proteomes" id="UP000574967">
    <property type="component" value="Unassembled WGS sequence"/>
</dbReference>
<dbReference type="Pfam" id="PF13853">
    <property type="entry name" value="7tm_4"/>
    <property type="match status" value="1"/>
</dbReference>
<keyword evidence="4 13" id="KW-0812">Transmembrane</keyword>
<keyword evidence="9" id="KW-1015">Disulfide bond</keyword>
<dbReference type="AlphaFoldDB" id="A0A7K6J140"/>
<dbReference type="PROSITE" id="PS50262">
    <property type="entry name" value="G_PROTEIN_RECEP_F1_2"/>
    <property type="match status" value="1"/>
</dbReference>
<keyword evidence="10" id="KW-0675">Receptor</keyword>
<name>A0A7K6J140_9CORV</name>
<dbReference type="SUPFAM" id="SSF81321">
    <property type="entry name" value="Family A G protein-coupled receptor-like"/>
    <property type="match status" value="1"/>
</dbReference>
<dbReference type="EMBL" id="VZRQ01005607">
    <property type="protein sequence ID" value="NWV93693.1"/>
    <property type="molecule type" value="Genomic_DNA"/>
</dbReference>
<dbReference type="InterPro" id="IPR050939">
    <property type="entry name" value="Olfactory_GPCR1"/>
</dbReference>
<feature type="non-terminal residue" evidence="15">
    <location>
        <position position="1"/>
    </location>
</feature>
<evidence type="ECO:0000256" key="12">
    <source>
        <dbReference type="ARBA" id="ARBA00023224"/>
    </source>
</evidence>
<keyword evidence="6 13" id="KW-1133">Transmembrane helix</keyword>
<dbReference type="GO" id="GO:0004984">
    <property type="term" value="F:olfactory receptor activity"/>
    <property type="evidence" value="ECO:0007669"/>
    <property type="project" value="InterPro"/>
</dbReference>
<evidence type="ECO:0000313" key="16">
    <source>
        <dbReference type="Proteomes" id="UP000574967"/>
    </source>
</evidence>
<organism evidence="15 16">
    <name type="scientific">Machaerirhynchus nigripectus</name>
    <dbReference type="NCBI Taxonomy" id="1160894"/>
    <lineage>
        <taxon>Eukaryota</taxon>
        <taxon>Metazoa</taxon>
        <taxon>Chordata</taxon>
        <taxon>Craniata</taxon>
        <taxon>Vertebrata</taxon>
        <taxon>Euteleostomi</taxon>
        <taxon>Archelosauria</taxon>
        <taxon>Archosauria</taxon>
        <taxon>Dinosauria</taxon>
        <taxon>Saurischia</taxon>
        <taxon>Theropoda</taxon>
        <taxon>Coelurosauria</taxon>
        <taxon>Aves</taxon>
        <taxon>Neognathae</taxon>
        <taxon>Neoaves</taxon>
        <taxon>Telluraves</taxon>
        <taxon>Australaves</taxon>
        <taxon>Passeriformes</taxon>
        <taxon>Corvoidea</taxon>
        <taxon>Dicruridae</taxon>
        <taxon>Machaerirhynchus</taxon>
    </lineage>
</organism>
<dbReference type="PANTHER" id="PTHR24242">
    <property type="entry name" value="G-PROTEIN COUPLED RECEPTOR"/>
    <property type="match status" value="1"/>
</dbReference>
<keyword evidence="7" id="KW-0297">G-protein coupled receptor</keyword>
<keyword evidence="11" id="KW-0325">Glycoprotein</keyword>
<reference evidence="15 16" key="1">
    <citation type="submission" date="2019-09" db="EMBL/GenBank/DDBJ databases">
        <title>Bird 10,000 Genomes (B10K) Project - Family phase.</title>
        <authorList>
            <person name="Zhang G."/>
        </authorList>
    </citation>
    <scope>NUCLEOTIDE SEQUENCE [LARGE SCALE GENOMIC DNA]</scope>
    <source>
        <strain evidence="15">B10K-DU-029-43</strain>
        <tissue evidence="15">Heart</tissue>
    </source>
</reference>
<dbReference type="PRINTS" id="PR00245">
    <property type="entry name" value="OLFACTORYR"/>
</dbReference>
<gene>
    <name evidence="15" type="primary">Olr287</name>
    <name evidence="15" type="ORF">MACNIG_R15619</name>
</gene>
<keyword evidence="3" id="KW-0716">Sensory transduction</keyword>
<keyword evidence="16" id="KW-1185">Reference proteome</keyword>
<dbReference type="InterPro" id="IPR017452">
    <property type="entry name" value="GPCR_Rhodpsn_7TM"/>
</dbReference>
<dbReference type="GO" id="GO:0005886">
    <property type="term" value="C:plasma membrane"/>
    <property type="evidence" value="ECO:0007669"/>
    <property type="project" value="UniProtKB-SubCell"/>
</dbReference>
<evidence type="ECO:0000313" key="15">
    <source>
        <dbReference type="EMBL" id="NWV93693.1"/>
    </source>
</evidence>
<dbReference type="GO" id="GO:0004930">
    <property type="term" value="F:G protein-coupled receptor activity"/>
    <property type="evidence" value="ECO:0007669"/>
    <property type="project" value="UniProtKB-KW"/>
</dbReference>
<evidence type="ECO:0000256" key="4">
    <source>
        <dbReference type="ARBA" id="ARBA00022692"/>
    </source>
</evidence>
<comment type="subcellular location">
    <subcellularLocation>
        <location evidence="1">Cell membrane</location>
        <topology evidence="1">Multi-pass membrane protein</topology>
    </subcellularLocation>
</comment>
<keyword evidence="12" id="KW-0807">Transducer</keyword>